<dbReference type="SMART" id="SM00384">
    <property type="entry name" value="AT_hook"/>
    <property type="match status" value="3"/>
</dbReference>
<feature type="compositionally biased region" description="Acidic residues" evidence="1">
    <location>
        <begin position="835"/>
        <end position="845"/>
    </location>
</feature>
<feature type="compositionally biased region" description="Basic and acidic residues" evidence="1">
    <location>
        <begin position="320"/>
        <end position="354"/>
    </location>
</feature>
<dbReference type="InterPro" id="IPR013087">
    <property type="entry name" value="Znf_C2H2_type"/>
</dbReference>
<reference evidence="3" key="1">
    <citation type="journal article" date="2021" name="Nat. Commun.">
        <title>Genetic determinants of endophytism in the Arabidopsis root mycobiome.</title>
        <authorList>
            <person name="Mesny F."/>
            <person name="Miyauchi S."/>
            <person name="Thiergart T."/>
            <person name="Pickel B."/>
            <person name="Atanasova L."/>
            <person name="Karlsson M."/>
            <person name="Huettel B."/>
            <person name="Barry K.W."/>
            <person name="Haridas S."/>
            <person name="Chen C."/>
            <person name="Bauer D."/>
            <person name="Andreopoulos W."/>
            <person name="Pangilinan J."/>
            <person name="LaButti K."/>
            <person name="Riley R."/>
            <person name="Lipzen A."/>
            <person name="Clum A."/>
            <person name="Drula E."/>
            <person name="Henrissat B."/>
            <person name="Kohler A."/>
            <person name="Grigoriev I.V."/>
            <person name="Martin F.M."/>
            <person name="Hacquard S."/>
        </authorList>
    </citation>
    <scope>NUCLEOTIDE SEQUENCE</scope>
    <source>
        <strain evidence="3">MPI-CAGE-CH-0243</strain>
    </source>
</reference>
<feature type="region of interest" description="Disordered" evidence="1">
    <location>
        <begin position="320"/>
        <end position="377"/>
    </location>
</feature>
<dbReference type="EMBL" id="JAGMWT010000017">
    <property type="protein sequence ID" value="KAH7114427.1"/>
    <property type="molecule type" value="Genomic_DNA"/>
</dbReference>
<comment type="caution">
    <text evidence="3">The sequence shown here is derived from an EMBL/GenBank/DDBJ whole genome shotgun (WGS) entry which is preliminary data.</text>
</comment>
<dbReference type="PROSITE" id="PS00028">
    <property type="entry name" value="ZINC_FINGER_C2H2_1"/>
    <property type="match status" value="1"/>
</dbReference>
<feature type="region of interest" description="Disordered" evidence="1">
    <location>
        <begin position="412"/>
        <end position="455"/>
    </location>
</feature>
<feature type="domain" description="C2H2-type" evidence="2">
    <location>
        <begin position="1010"/>
        <end position="1033"/>
    </location>
</feature>
<dbReference type="InterPro" id="IPR017956">
    <property type="entry name" value="AT_hook_DNA-bd_motif"/>
</dbReference>
<feature type="compositionally biased region" description="Polar residues" evidence="1">
    <location>
        <begin position="129"/>
        <end position="194"/>
    </location>
</feature>
<evidence type="ECO:0000313" key="3">
    <source>
        <dbReference type="EMBL" id="KAH7114427.1"/>
    </source>
</evidence>
<dbReference type="Proteomes" id="UP000700596">
    <property type="component" value="Unassembled WGS sequence"/>
</dbReference>
<name>A0A9P9D8J7_9PLEO</name>
<proteinExistence type="predicted"/>
<accession>A0A9P9D8J7</accession>
<gene>
    <name evidence="3" type="ORF">B0J11DRAFT_540969</name>
</gene>
<feature type="compositionally biased region" description="Polar residues" evidence="1">
    <location>
        <begin position="894"/>
        <end position="904"/>
    </location>
</feature>
<sequence>MSSNNYNHYSYTGHQQSAAQNYTTYQTAPATNLIPQPSRQQYQQQPPAMPATTQLEYINKPYNHQMNGYGGQNHSWMGDSYGASREATSGAAEVLRNMSNTAYTPNPSVMGGQAGFTATDAAATAYNSRYSNNSPAQQGEQPSVQQHPTYDQNPTRPLSVNTNGSKATSTARGLPSPATTAAHPSQRNQDVYSAQQQQQQQIRSASPAQRTYSHAIDPASTVRSTPMTAASHDNDYSHRQLSSGDLSRSTQPVIATSSYSYPTTQITAPLEQPSAPVTYSQSNAVNTVDPMAVYDPWPEYQRQQEAIRAQKAAEEAVRSEEEGKLAAAREAEARKQEQERKKVEEERRTKEIAKQARQNKQAAPQSAAPMPVSHPFTGDPASNLEAEIRAMMAKMRELNGKDPALLAKIWDEERRTKAPKSPTVQNKQISQAPPTQPTPAPVITSTTQPNLSAPKASPVVAAQRGVPKQVIMEPPITLLTAQPAVAPAPVRPTGNTVWPQEKREELGRTAAAYLNNLNPSNQITSDRILTLLSGNPSYIELCEQLEKMSLRLDRAVFAQKLLAAVPDINSTSRAHAEAKAKSRVGSQKLAGKVNGSLAQRTHVPSAILTKIPAATRAAVVASPQYTSPYPQNTGSASQSPVSVAQMVPMKAEFKPPANKEEAARKRNFGDLIDLTSIDDEDAEPVPKKQNIGDIYSASPAPSFGDVMEVDRKTPQINNFPISSTMLAPPTLQVSSLPQYSVVENSRLRNVVQSLEKRKALRRNSYNPATIARDVLLASGRHPEERQLNAHLDALRVNLSSQIPQDADLTTVRWDLLDPGKPPKGYYKSSVQALAEDADDEDESVDEAPSQSLGVGAGTSDMRAQAPLSEATNPFKLKRRGRPRHSFPKLHDTTPPKSSASTAHMSASEPRPTVAAGVGYSAFRAVADIGPDGTPLPKKRGRPAGWRKAIHGSAAAQGRPGAKEHTGSHHSFTPSQLSALRNVQPGNPQNAMEITSRPPSTAALKFQSFKCKWQNCKADLHNLETLRKHVQKLHRKETLRNTLECLWGNCGKGASVIEPMTGMLIEKHTPHEFTEESQWREHIEIRHFGPLSWELGDGPASGVSDAHDSEAHLSDAQGRRVTPRIVAKPQIGGTDPGAITPQPRGRGRPPKASPKLIDAQETVRRIVAQKKRIGGPGVDRGGATFVNEKRRKGFSDDDRTEEEFVDAEL</sequence>
<evidence type="ECO:0000259" key="2">
    <source>
        <dbReference type="PROSITE" id="PS00028"/>
    </source>
</evidence>
<keyword evidence="4" id="KW-1185">Reference proteome</keyword>
<dbReference type="OrthoDB" id="5424797at2759"/>
<evidence type="ECO:0000256" key="1">
    <source>
        <dbReference type="SAM" id="MobiDB-lite"/>
    </source>
</evidence>
<feature type="region of interest" description="Disordered" evidence="1">
    <location>
        <begin position="832"/>
        <end position="911"/>
    </location>
</feature>
<dbReference type="GO" id="GO:0003677">
    <property type="term" value="F:DNA binding"/>
    <property type="evidence" value="ECO:0007669"/>
    <property type="project" value="InterPro"/>
</dbReference>
<dbReference type="AlphaFoldDB" id="A0A9P9D8J7"/>
<feature type="region of interest" description="Disordered" evidence="1">
    <location>
        <begin position="1095"/>
        <end position="1156"/>
    </location>
</feature>
<feature type="compositionally biased region" description="Polar residues" evidence="1">
    <location>
        <begin position="202"/>
        <end position="212"/>
    </location>
</feature>
<feature type="compositionally biased region" description="Basic residues" evidence="1">
    <location>
        <begin position="875"/>
        <end position="887"/>
    </location>
</feature>
<feature type="region of interest" description="Disordered" evidence="1">
    <location>
        <begin position="129"/>
        <end position="250"/>
    </location>
</feature>
<feature type="compositionally biased region" description="Acidic residues" evidence="1">
    <location>
        <begin position="1197"/>
        <end position="1208"/>
    </location>
</feature>
<feature type="compositionally biased region" description="Polar residues" evidence="1">
    <location>
        <begin position="239"/>
        <end position="250"/>
    </location>
</feature>
<protein>
    <recommendedName>
        <fullName evidence="2">C2H2-type domain-containing protein</fullName>
    </recommendedName>
</protein>
<evidence type="ECO:0000313" key="4">
    <source>
        <dbReference type="Proteomes" id="UP000700596"/>
    </source>
</evidence>
<feature type="region of interest" description="Disordered" evidence="1">
    <location>
        <begin position="1168"/>
        <end position="1208"/>
    </location>
</feature>
<feature type="region of interest" description="Disordered" evidence="1">
    <location>
        <begin position="950"/>
        <end position="973"/>
    </location>
</feature>
<organism evidence="3 4">
    <name type="scientific">Dendryphion nanum</name>
    <dbReference type="NCBI Taxonomy" id="256645"/>
    <lineage>
        <taxon>Eukaryota</taxon>
        <taxon>Fungi</taxon>
        <taxon>Dikarya</taxon>
        <taxon>Ascomycota</taxon>
        <taxon>Pezizomycotina</taxon>
        <taxon>Dothideomycetes</taxon>
        <taxon>Pleosporomycetidae</taxon>
        <taxon>Pleosporales</taxon>
        <taxon>Torulaceae</taxon>
        <taxon>Dendryphion</taxon>
    </lineage>
</organism>